<dbReference type="InterPro" id="IPR039569">
    <property type="entry name" value="FAS1-like_DH_region"/>
</dbReference>
<dbReference type="EMBL" id="BAAADN010000002">
    <property type="protein sequence ID" value="GAA0449588.1"/>
    <property type="molecule type" value="Genomic_DNA"/>
</dbReference>
<feature type="domain" description="FAS1-like dehydratase" evidence="1">
    <location>
        <begin position="37"/>
        <end position="174"/>
    </location>
</feature>
<dbReference type="GeneID" id="71762195"/>
<sequence length="355" mass="38930">MSSDNSNDDVTAIDVATGSFEEAQEWVGRSGDTFFAAEPVNRSMIQFYAGLIEDANPSFWDERFAANHWGAIRSPPGLFWTWKMDPEWTPGPDVEEADGEDVSVTDVPLPGGKDTIINTQSKTTIHRPLLVGTQLNWQTSIESVSEEKETRVGVGNFVTEKTTYRDGGGELVAEESNVMLRYSADNEEERTESFDTPFAEGRRAIDVPDGQGPDDPYASIDIAEISPGDGVEGFEFPVTYTKVVHNAAATRDFSGHHHDPEYTRSRGNETIFLNTMALQGLADRVAVQWAGPEWRIAEREIAIQGTAYAGDKLSVGAEVTDVDENEGRIELGVTMDNDGRDVCPSSVTLVRDGVK</sequence>
<dbReference type="Proteomes" id="UP001500962">
    <property type="component" value="Unassembled WGS sequence"/>
</dbReference>
<protein>
    <submittedName>
        <fullName evidence="3">MaoC family dehydratase N-terminal domain-containing protein</fullName>
    </submittedName>
</protein>
<name>A0AAV3SCK9_HALDO</name>
<dbReference type="InterPro" id="IPR029069">
    <property type="entry name" value="HotDog_dom_sf"/>
</dbReference>
<dbReference type="Proteomes" id="UP000830542">
    <property type="component" value="Chromosome"/>
</dbReference>
<dbReference type="EMBL" id="CP095005">
    <property type="protein sequence ID" value="UOO94315.1"/>
    <property type="molecule type" value="Genomic_DNA"/>
</dbReference>
<dbReference type="Pfam" id="PF13452">
    <property type="entry name" value="FAS1_DH_region"/>
    <property type="match status" value="1"/>
</dbReference>
<keyword evidence="4" id="KW-1185">Reference proteome</keyword>
<dbReference type="RefSeq" id="WP_244699721.1">
    <property type="nucleotide sequence ID" value="NZ_BAAADN010000002.1"/>
</dbReference>
<proteinExistence type="predicted"/>
<evidence type="ECO:0000313" key="2">
    <source>
        <dbReference type="EMBL" id="GAA0449588.1"/>
    </source>
</evidence>
<reference evidence="2" key="3">
    <citation type="submission" date="2023-12" db="EMBL/GenBank/DDBJ databases">
        <authorList>
            <person name="Sun Q."/>
            <person name="Inoue M."/>
        </authorList>
    </citation>
    <scope>NUCLEOTIDE SEQUENCE</scope>
    <source>
        <strain evidence="2">JCM 12289</strain>
    </source>
</reference>
<gene>
    <name evidence="2" type="ORF">GCM10008985_01270</name>
    <name evidence="3" type="ORF">MUK72_10065</name>
</gene>
<evidence type="ECO:0000259" key="1">
    <source>
        <dbReference type="Pfam" id="PF13452"/>
    </source>
</evidence>
<dbReference type="AlphaFoldDB" id="A0AAV3SCK9"/>
<reference evidence="2" key="1">
    <citation type="journal article" date="2014" name="Int. J. Syst. Evol. Microbiol.">
        <title>Complete genome sequence of Corynebacterium casei LMG S-19264T (=DSM 44701T), isolated from a smear-ripened cheese.</title>
        <authorList>
            <consortium name="US DOE Joint Genome Institute (JGI-PGF)"/>
            <person name="Walter F."/>
            <person name="Albersmeier A."/>
            <person name="Kalinowski J."/>
            <person name="Ruckert C."/>
        </authorList>
    </citation>
    <scope>NUCLEOTIDE SEQUENCE</scope>
    <source>
        <strain evidence="2">JCM 12289</strain>
    </source>
</reference>
<evidence type="ECO:0000313" key="5">
    <source>
        <dbReference type="Proteomes" id="UP001500962"/>
    </source>
</evidence>
<accession>A0AAV3SCK9</accession>
<dbReference type="SUPFAM" id="SSF54637">
    <property type="entry name" value="Thioesterase/thiol ester dehydrase-isomerase"/>
    <property type="match status" value="2"/>
</dbReference>
<organism evidence="2 5">
    <name type="scientific">Halococcus dombrowskii</name>
    <dbReference type="NCBI Taxonomy" id="179637"/>
    <lineage>
        <taxon>Archaea</taxon>
        <taxon>Methanobacteriati</taxon>
        <taxon>Methanobacteriota</taxon>
        <taxon>Stenosarchaea group</taxon>
        <taxon>Halobacteria</taxon>
        <taxon>Halobacteriales</taxon>
        <taxon>Halococcaceae</taxon>
        <taxon>Halococcus</taxon>
    </lineage>
</organism>
<dbReference type="Gene3D" id="3.10.129.10">
    <property type="entry name" value="Hotdog Thioesterase"/>
    <property type="match status" value="2"/>
</dbReference>
<evidence type="ECO:0000313" key="4">
    <source>
        <dbReference type="Proteomes" id="UP000830542"/>
    </source>
</evidence>
<dbReference type="KEGG" id="hdo:MUK72_10065"/>
<evidence type="ECO:0000313" key="3">
    <source>
        <dbReference type="EMBL" id="UOO94315.1"/>
    </source>
</evidence>
<reference evidence="3" key="2">
    <citation type="submission" date="2022-04" db="EMBL/GenBank/DDBJ databases">
        <title>Sequencing and genomic assembly of Halococcus dombrowskii.</title>
        <authorList>
            <person name="Lim S.W."/>
            <person name="MacLea K.S."/>
        </authorList>
    </citation>
    <scope>NUCLEOTIDE SEQUENCE</scope>
    <source>
        <strain evidence="3">H4</strain>
    </source>
</reference>